<evidence type="ECO:0000313" key="2">
    <source>
        <dbReference type="Proteomes" id="UP001321473"/>
    </source>
</evidence>
<gene>
    <name evidence="1" type="ORF">V5799_001119</name>
</gene>
<sequence length="143" mass="15666">CCSVYAGYKFSDLLLSLTPHLPCHVYSRWGECLCGWTSATATSEFSDDLARRCSWRSISRKSRLVAKPATFLAYSPSSPEMEVRVLMLPVPTVEFGLHQPAVAGSEAEVALMALPFAKGNDPNICQTILCTIAQGFTRTSWSV</sequence>
<name>A0AAQ4D139_AMBAM</name>
<dbReference type="AlphaFoldDB" id="A0AAQ4D139"/>
<protein>
    <submittedName>
        <fullName evidence="1">Uncharacterized protein</fullName>
    </submittedName>
</protein>
<comment type="caution">
    <text evidence="1">The sequence shown here is derived from an EMBL/GenBank/DDBJ whole genome shotgun (WGS) entry which is preliminary data.</text>
</comment>
<accession>A0AAQ4D139</accession>
<organism evidence="1 2">
    <name type="scientific">Amblyomma americanum</name>
    <name type="common">Lone star tick</name>
    <dbReference type="NCBI Taxonomy" id="6943"/>
    <lineage>
        <taxon>Eukaryota</taxon>
        <taxon>Metazoa</taxon>
        <taxon>Ecdysozoa</taxon>
        <taxon>Arthropoda</taxon>
        <taxon>Chelicerata</taxon>
        <taxon>Arachnida</taxon>
        <taxon>Acari</taxon>
        <taxon>Parasitiformes</taxon>
        <taxon>Ixodida</taxon>
        <taxon>Ixodoidea</taxon>
        <taxon>Ixodidae</taxon>
        <taxon>Amblyomminae</taxon>
        <taxon>Amblyomma</taxon>
    </lineage>
</organism>
<dbReference type="EMBL" id="JARKHS020036449">
    <property type="protein sequence ID" value="KAK8756179.1"/>
    <property type="molecule type" value="Genomic_DNA"/>
</dbReference>
<dbReference type="Proteomes" id="UP001321473">
    <property type="component" value="Unassembled WGS sequence"/>
</dbReference>
<proteinExistence type="predicted"/>
<keyword evidence="2" id="KW-1185">Reference proteome</keyword>
<evidence type="ECO:0000313" key="1">
    <source>
        <dbReference type="EMBL" id="KAK8756179.1"/>
    </source>
</evidence>
<reference evidence="1 2" key="1">
    <citation type="journal article" date="2023" name="Arcadia Sci">
        <title>De novo assembly of a long-read Amblyomma americanum tick genome.</title>
        <authorList>
            <person name="Chou S."/>
            <person name="Poskanzer K.E."/>
            <person name="Rollins M."/>
            <person name="Thuy-Boun P.S."/>
        </authorList>
    </citation>
    <scope>NUCLEOTIDE SEQUENCE [LARGE SCALE GENOMIC DNA]</scope>
    <source>
        <strain evidence="1">F_SG_1</strain>
        <tissue evidence="1">Salivary glands</tissue>
    </source>
</reference>
<feature type="non-terminal residue" evidence="1">
    <location>
        <position position="1"/>
    </location>
</feature>